<evidence type="ECO:0000313" key="2">
    <source>
        <dbReference type="Proteomes" id="UP000822476"/>
    </source>
</evidence>
<accession>A0A8S9YLG3</accession>
<protein>
    <submittedName>
        <fullName evidence="1">Uncharacterized protein</fullName>
    </submittedName>
</protein>
<keyword evidence="2" id="KW-1185">Reference proteome</keyword>
<dbReference type="EMBL" id="JTDE01005285">
    <property type="protein sequence ID" value="KAF7250167.1"/>
    <property type="molecule type" value="Genomic_DNA"/>
</dbReference>
<organism evidence="1 2">
    <name type="scientific">Paragonimus skrjabini miyazakii</name>
    <dbReference type="NCBI Taxonomy" id="59628"/>
    <lineage>
        <taxon>Eukaryota</taxon>
        <taxon>Metazoa</taxon>
        <taxon>Spiralia</taxon>
        <taxon>Lophotrochozoa</taxon>
        <taxon>Platyhelminthes</taxon>
        <taxon>Trematoda</taxon>
        <taxon>Digenea</taxon>
        <taxon>Plagiorchiida</taxon>
        <taxon>Troglotremata</taxon>
        <taxon>Troglotrematidae</taxon>
        <taxon>Paragonimus</taxon>
    </lineage>
</organism>
<comment type="caution">
    <text evidence="1">The sequence shown here is derived from an EMBL/GenBank/DDBJ whole genome shotgun (WGS) entry which is preliminary data.</text>
</comment>
<dbReference type="Proteomes" id="UP000822476">
    <property type="component" value="Unassembled WGS sequence"/>
</dbReference>
<dbReference type="OrthoDB" id="6255379at2759"/>
<reference evidence="1" key="1">
    <citation type="submission" date="2019-07" db="EMBL/GenBank/DDBJ databases">
        <title>Annotation for the trematode Paragonimus miyazaki's.</title>
        <authorList>
            <person name="Choi Y.-J."/>
        </authorList>
    </citation>
    <scope>NUCLEOTIDE SEQUENCE</scope>
    <source>
        <strain evidence="1">Japan</strain>
    </source>
</reference>
<sequence>MIYPKPVELRLPATNLTASAIERTDVETKSLTGVGSEEDVFRRALQYFTDTIPNDVQIPLCAKEIPEISNSPEICKLKQELLKIECSILALKCQRFAPERTHIARYSIKSYSSLLKNCTYLLHSYITDSCQDH</sequence>
<name>A0A8S9YLG3_9TREM</name>
<gene>
    <name evidence="1" type="ORF">EG68_11641</name>
</gene>
<evidence type="ECO:0000313" key="1">
    <source>
        <dbReference type="EMBL" id="KAF7250167.1"/>
    </source>
</evidence>
<proteinExistence type="predicted"/>
<dbReference type="AlphaFoldDB" id="A0A8S9YLG3"/>